<dbReference type="AlphaFoldDB" id="A0A8H6Y0I6"/>
<organism evidence="2 3">
    <name type="scientific">Mycena sanguinolenta</name>
    <dbReference type="NCBI Taxonomy" id="230812"/>
    <lineage>
        <taxon>Eukaryota</taxon>
        <taxon>Fungi</taxon>
        <taxon>Dikarya</taxon>
        <taxon>Basidiomycota</taxon>
        <taxon>Agaricomycotina</taxon>
        <taxon>Agaricomycetes</taxon>
        <taxon>Agaricomycetidae</taxon>
        <taxon>Agaricales</taxon>
        <taxon>Marasmiineae</taxon>
        <taxon>Mycenaceae</taxon>
        <taxon>Mycena</taxon>
    </lineage>
</organism>
<reference evidence="2" key="1">
    <citation type="submission" date="2020-05" db="EMBL/GenBank/DDBJ databases">
        <title>Mycena genomes resolve the evolution of fungal bioluminescence.</title>
        <authorList>
            <person name="Tsai I.J."/>
        </authorList>
    </citation>
    <scope>NUCLEOTIDE SEQUENCE</scope>
    <source>
        <strain evidence="2">160909Yilan</strain>
    </source>
</reference>
<keyword evidence="3" id="KW-1185">Reference proteome</keyword>
<proteinExistence type="predicted"/>
<name>A0A8H6Y0I6_9AGAR</name>
<dbReference type="EMBL" id="JACAZH010000015">
    <property type="protein sequence ID" value="KAF7349761.1"/>
    <property type="molecule type" value="Genomic_DNA"/>
</dbReference>
<dbReference type="OrthoDB" id="10558608at2759"/>
<sequence>MKTESTTGNGHFDDISAAVQALAETAANAQKAANADKIRADLALAESQRECADLKAKVKCLGTIIEQQRQDLKAADSRLADVERERKILDAEREKLSKREDNLKVAEATLQAAKASFTEEKKQFAENQRVARVAVADIRRAAQTLENRYSAGEELDAPVFLPNRKRVKVCLSSDDESDAPASASN</sequence>
<dbReference type="Proteomes" id="UP000623467">
    <property type="component" value="Unassembled WGS sequence"/>
</dbReference>
<evidence type="ECO:0000313" key="3">
    <source>
        <dbReference type="Proteomes" id="UP000623467"/>
    </source>
</evidence>
<comment type="caution">
    <text evidence="2">The sequence shown here is derived from an EMBL/GenBank/DDBJ whole genome shotgun (WGS) entry which is preliminary data.</text>
</comment>
<feature type="coiled-coil region" evidence="1">
    <location>
        <begin position="65"/>
        <end position="123"/>
    </location>
</feature>
<evidence type="ECO:0000256" key="1">
    <source>
        <dbReference type="SAM" id="Coils"/>
    </source>
</evidence>
<protein>
    <submittedName>
        <fullName evidence="2">Uncharacterized protein</fullName>
    </submittedName>
</protein>
<keyword evidence="1" id="KW-0175">Coiled coil</keyword>
<accession>A0A8H6Y0I6</accession>
<gene>
    <name evidence="2" type="ORF">MSAN_01703300</name>
</gene>
<evidence type="ECO:0000313" key="2">
    <source>
        <dbReference type="EMBL" id="KAF7349761.1"/>
    </source>
</evidence>